<dbReference type="Proteomes" id="UP001220395">
    <property type="component" value="Chromosome"/>
</dbReference>
<dbReference type="EMBL" id="CP117411">
    <property type="protein sequence ID" value="WCT74450.1"/>
    <property type="molecule type" value="Genomic_DNA"/>
</dbReference>
<sequence length="538" mass="56542">MKLLGKFALGTAMASLCLANATAFASSHREAPGITERPKVDNTDVYAFRSYEPGREGFVTIIANFQPDQSPGSGPNYFTMDPDAIYEIHIDNDGDAIENLTYQFKFTNTLRNGTGITLPIGDKTLPIALRAAGPATATDQSNVGELETYTVTQITGDRRAGTRAAIAASTGGSTTFTKPIDNTGNKTIPDYAGYANQYVYNVALPSCSTAGRVFVGQRAEAFAVNLGEVFDLVNFVPIEGDSAPGANDGRGFPGGIRQSRNNDDLVGKKNVTSIAIELPITCITGGGNGVVGVWSTASLPQAELRDPTPTYAVPALQGGAYVQVSRLGMPLVNELVIGLNQKDLFNAVKPTADAALGDYVTNPTLPAILDRLFRAPVNATLGTSFTNLAPNNFPRNDLVATFLTGIRTLNQMSRVTPSEMIRLNTAIAPTPRATQSTFGVAGDDLAGFPNGRRPGDDTVDITLRVAMGRLCHPVPINRVATDLGLCTPANAPTGMVAYTDGAPISARDLGTGFPYLNTPIPGSPRTARNAAAAAPAVQ</sequence>
<gene>
    <name evidence="2" type="ORF">PQ455_04250</name>
</gene>
<evidence type="ECO:0000313" key="2">
    <source>
        <dbReference type="EMBL" id="WCT74450.1"/>
    </source>
</evidence>
<name>A0ABY7TMJ8_9SPHN</name>
<keyword evidence="1" id="KW-0732">Signal</keyword>
<reference evidence="2 3" key="1">
    <citation type="submission" date="2023-02" db="EMBL/GenBank/DDBJ databases">
        <title>Genome sequence of Sphingomonas naphthae.</title>
        <authorList>
            <person name="Kim S."/>
            <person name="Heo J."/>
            <person name="Kwon S.-W."/>
        </authorList>
    </citation>
    <scope>NUCLEOTIDE SEQUENCE [LARGE SCALE GENOMIC DNA]</scope>
    <source>
        <strain evidence="2 3">KACC 18716</strain>
    </source>
</reference>
<dbReference type="Pfam" id="PF14224">
    <property type="entry name" value="DUF4331"/>
    <property type="match status" value="1"/>
</dbReference>
<proteinExistence type="predicted"/>
<keyword evidence="3" id="KW-1185">Reference proteome</keyword>
<accession>A0ABY7TMJ8</accession>
<feature type="signal peptide" evidence="1">
    <location>
        <begin position="1"/>
        <end position="25"/>
    </location>
</feature>
<evidence type="ECO:0000256" key="1">
    <source>
        <dbReference type="SAM" id="SignalP"/>
    </source>
</evidence>
<dbReference type="RefSeq" id="WP_273689483.1">
    <property type="nucleotide sequence ID" value="NZ_CP117411.1"/>
</dbReference>
<dbReference type="InterPro" id="IPR025566">
    <property type="entry name" value="DUF4331"/>
</dbReference>
<organism evidence="2 3">
    <name type="scientific">Sphingomonas naphthae</name>
    <dbReference type="NCBI Taxonomy" id="1813468"/>
    <lineage>
        <taxon>Bacteria</taxon>
        <taxon>Pseudomonadati</taxon>
        <taxon>Pseudomonadota</taxon>
        <taxon>Alphaproteobacteria</taxon>
        <taxon>Sphingomonadales</taxon>
        <taxon>Sphingomonadaceae</taxon>
        <taxon>Sphingomonas</taxon>
    </lineage>
</organism>
<protein>
    <submittedName>
        <fullName evidence="2">DUF4331 domain-containing protein</fullName>
    </submittedName>
</protein>
<feature type="chain" id="PRO_5047194904" evidence="1">
    <location>
        <begin position="26"/>
        <end position="538"/>
    </location>
</feature>
<evidence type="ECO:0000313" key="3">
    <source>
        <dbReference type="Proteomes" id="UP001220395"/>
    </source>
</evidence>